<evidence type="ECO:0000313" key="2">
    <source>
        <dbReference type="EMBL" id="HDQ99220.1"/>
    </source>
</evidence>
<evidence type="ECO:0000256" key="1">
    <source>
        <dbReference type="ARBA" id="ARBA00044755"/>
    </source>
</evidence>
<dbReference type="AlphaFoldDB" id="A0A7V0T5H5"/>
<dbReference type="PANTHER" id="PTHR35024:SF4">
    <property type="entry name" value="POLYMER-FORMING CYTOSKELETAL PROTEIN"/>
    <property type="match status" value="1"/>
</dbReference>
<dbReference type="InterPro" id="IPR007607">
    <property type="entry name" value="BacA/B"/>
</dbReference>
<dbReference type="PANTHER" id="PTHR35024">
    <property type="entry name" value="HYPOTHETICAL CYTOSOLIC PROTEIN"/>
    <property type="match status" value="1"/>
</dbReference>
<name>A0A7V0T5H5_UNCW3</name>
<organism evidence="2">
    <name type="scientific">candidate division WOR-3 bacterium</name>
    <dbReference type="NCBI Taxonomy" id="2052148"/>
    <lineage>
        <taxon>Bacteria</taxon>
        <taxon>Bacteria division WOR-3</taxon>
    </lineage>
</organism>
<gene>
    <name evidence="2" type="ORF">ENN51_02895</name>
</gene>
<proteinExistence type="inferred from homology"/>
<dbReference type="Proteomes" id="UP000885672">
    <property type="component" value="Unassembled WGS sequence"/>
</dbReference>
<accession>A0A7V0T5H5</accession>
<protein>
    <submittedName>
        <fullName evidence="2">Polymer-forming cytoskeletal protein</fullName>
    </submittedName>
</protein>
<reference evidence="2" key="1">
    <citation type="journal article" date="2020" name="mSystems">
        <title>Genome- and Community-Level Interaction Insights into Carbon Utilization and Element Cycling Functions of Hydrothermarchaeota in Hydrothermal Sediment.</title>
        <authorList>
            <person name="Zhou Z."/>
            <person name="Liu Y."/>
            <person name="Xu W."/>
            <person name="Pan J."/>
            <person name="Luo Z.H."/>
            <person name="Li M."/>
        </authorList>
    </citation>
    <scope>NUCLEOTIDE SEQUENCE [LARGE SCALE GENOMIC DNA]</scope>
    <source>
        <strain evidence="2">SpSt-1182</strain>
    </source>
</reference>
<dbReference type="EMBL" id="DSBX01000113">
    <property type="protein sequence ID" value="HDQ99220.1"/>
    <property type="molecule type" value="Genomic_DNA"/>
</dbReference>
<comment type="caution">
    <text evidence="2">The sequence shown here is derived from an EMBL/GenBank/DDBJ whole genome shotgun (WGS) entry which is preliminary data.</text>
</comment>
<dbReference type="Pfam" id="PF04519">
    <property type="entry name" value="Bactofilin"/>
    <property type="match status" value="1"/>
</dbReference>
<comment type="similarity">
    <text evidence="1">Belongs to the bactofilin family.</text>
</comment>
<sequence length="124" mass="13050">MSKQRSEGNLDTAIGPETAITGDLRVGASLQMDGKVEGKLEVSDSVLAGPKSHIKGEIHCREAVIAGRVEGNIFASETVELQAGAKVHGNISCKGLIIQRDSFFEGNCTMSARVEATGGERPPQ</sequence>